<organism evidence="5 6">
    <name type="scientific">Histidinibacterium aquaticum</name>
    <dbReference type="NCBI Taxonomy" id="2613962"/>
    <lineage>
        <taxon>Bacteria</taxon>
        <taxon>Pseudomonadati</taxon>
        <taxon>Pseudomonadota</taxon>
        <taxon>Alphaproteobacteria</taxon>
        <taxon>Rhodobacterales</taxon>
        <taxon>Paracoccaceae</taxon>
        <taxon>Histidinibacterium</taxon>
    </lineage>
</organism>
<keyword evidence="2" id="KW-0238">DNA-binding</keyword>
<dbReference type="PRINTS" id="PR00035">
    <property type="entry name" value="HTHGNTR"/>
</dbReference>
<dbReference type="GO" id="GO:0003677">
    <property type="term" value="F:DNA binding"/>
    <property type="evidence" value="ECO:0007669"/>
    <property type="project" value="UniProtKB-KW"/>
</dbReference>
<evidence type="ECO:0000259" key="4">
    <source>
        <dbReference type="PROSITE" id="PS50949"/>
    </source>
</evidence>
<dbReference type="SMART" id="SM00345">
    <property type="entry name" value="HTH_GNTR"/>
    <property type="match status" value="1"/>
</dbReference>
<dbReference type="SUPFAM" id="SSF46785">
    <property type="entry name" value="Winged helix' DNA-binding domain"/>
    <property type="match status" value="1"/>
</dbReference>
<dbReference type="GO" id="GO:0003700">
    <property type="term" value="F:DNA-binding transcription factor activity"/>
    <property type="evidence" value="ECO:0007669"/>
    <property type="project" value="InterPro"/>
</dbReference>
<dbReference type="Gene3D" id="1.10.10.10">
    <property type="entry name" value="Winged helix-like DNA-binding domain superfamily/Winged helix DNA-binding domain"/>
    <property type="match status" value="1"/>
</dbReference>
<dbReference type="InterPro" id="IPR036390">
    <property type="entry name" value="WH_DNA-bd_sf"/>
</dbReference>
<feature type="domain" description="HTH gntR-type" evidence="4">
    <location>
        <begin position="19"/>
        <end position="86"/>
    </location>
</feature>
<protein>
    <submittedName>
        <fullName evidence="5">GntR family transcriptional regulator</fullName>
    </submittedName>
</protein>
<sequence length="270" mass="30523">MTQEETALTLPPLRHETPTPLWLQLKHALRDHITFHLSPGARIPSESALCRYYGLSRMTVRQAITALVNEGLLGRHQGRGTFVMPSRMSIPPRSQAHFLDDGFEATDDLTMQIDETALEPPPRWIRERLGMGAIERAHKIRLNLAADADVLASRTMYIPEHVAPSLPALDLKTPVHRILEESYGLQPAMADETMRLIRADQLRADMLRTEPGKPLILVERVVFLAGGEPVEYARTYYQAERYRFEHKLVRPDAADAGEPEFGERRHLVGG</sequence>
<dbReference type="EMBL" id="VYQE01000006">
    <property type="protein sequence ID" value="KAA9005542.1"/>
    <property type="molecule type" value="Genomic_DNA"/>
</dbReference>
<evidence type="ECO:0000256" key="3">
    <source>
        <dbReference type="ARBA" id="ARBA00023163"/>
    </source>
</evidence>
<keyword evidence="1" id="KW-0805">Transcription regulation</keyword>
<dbReference type="Pfam" id="PF07702">
    <property type="entry name" value="UTRA"/>
    <property type="match status" value="1"/>
</dbReference>
<reference evidence="5 6" key="1">
    <citation type="submission" date="2019-09" db="EMBL/GenBank/DDBJ databases">
        <authorList>
            <person name="Park J.-S."/>
            <person name="Choi H.-J."/>
        </authorList>
    </citation>
    <scope>NUCLEOTIDE SEQUENCE [LARGE SCALE GENOMIC DNA]</scope>
    <source>
        <strain evidence="5 6">176SS1-4</strain>
    </source>
</reference>
<dbReference type="CDD" id="cd07377">
    <property type="entry name" value="WHTH_GntR"/>
    <property type="match status" value="1"/>
</dbReference>
<dbReference type="Gene3D" id="3.40.1410.10">
    <property type="entry name" value="Chorismate lyase-like"/>
    <property type="match status" value="1"/>
</dbReference>
<dbReference type="Proteomes" id="UP000326554">
    <property type="component" value="Unassembled WGS sequence"/>
</dbReference>
<dbReference type="InterPro" id="IPR036388">
    <property type="entry name" value="WH-like_DNA-bd_sf"/>
</dbReference>
<dbReference type="InterPro" id="IPR028978">
    <property type="entry name" value="Chorismate_lyase_/UTRA_dom_sf"/>
</dbReference>
<dbReference type="Pfam" id="PF00392">
    <property type="entry name" value="GntR"/>
    <property type="match status" value="1"/>
</dbReference>
<dbReference type="AlphaFoldDB" id="A0A5J5GCL8"/>
<dbReference type="PANTHER" id="PTHR44846">
    <property type="entry name" value="MANNOSYL-D-GLYCERATE TRANSPORT/METABOLISM SYSTEM REPRESSOR MNGR-RELATED"/>
    <property type="match status" value="1"/>
</dbReference>
<proteinExistence type="predicted"/>
<evidence type="ECO:0000313" key="6">
    <source>
        <dbReference type="Proteomes" id="UP000326554"/>
    </source>
</evidence>
<dbReference type="SUPFAM" id="SSF64288">
    <property type="entry name" value="Chorismate lyase-like"/>
    <property type="match status" value="1"/>
</dbReference>
<dbReference type="PROSITE" id="PS50949">
    <property type="entry name" value="HTH_GNTR"/>
    <property type="match status" value="1"/>
</dbReference>
<dbReference type="GO" id="GO:0045892">
    <property type="term" value="P:negative regulation of DNA-templated transcription"/>
    <property type="evidence" value="ECO:0007669"/>
    <property type="project" value="TreeGrafter"/>
</dbReference>
<dbReference type="InterPro" id="IPR000524">
    <property type="entry name" value="Tscrpt_reg_HTH_GntR"/>
</dbReference>
<dbReference type="InterPro" id="IPR011663">
    <property type="entry name" value="UTRA"/>
</dbReference>
<name>A0A5J5GCL8_9RHOB</name>
<dbReference type="PANTHER" id="PTHR44846:SF1">
    <property type="entry name" value="MANNOSYL-D-GLYCERATE TRANSPORT_METABOLISM SYSTEM REPRESSOR MNGR-RELATED"/>
    <property type="match status" value="1"/>
</dbReference>
<dbReference type="InterPro" id="IPR050679">
    <property type="entry name" value="Bact_HTH_transcr_reg"/>
</dbReference>
<keyword evidence="3" id="KW-0804">Transcription</keyword>
<gene>
    <name evidence="5" type="ORF">F3S47_16690</name>
</gene>
<evidence type="ECO:0000313" key="5">
    <source>
        <dbReference type="EMBL" id="KAA9005542.1"/>
    </source>
</evidence>
<dbReference type="SMART" id="SM00866">
    <property type="entry name" value="UTRA"/>
    <property type="match status" value="1"/>
</dbReference>
<accession>A0A5J5GCL8</accession>
<dbReference type="RefSeq" id="WP_150446447.1">
    <property type="nucleotide sequence ID" value="NZ_VYQE01000006.1"/>
</dbReference>
<keyword evidence="6" id="KW-1185">Reference proteome</keyword>
<evidence type="ECO:0000256" key="1">
    <source>
        <dbReference type="ARBA" id="ARBA00023015"/>
    </source>
</evidence>
<evidence type="ECO:0000256" key="2">
    <source>
        <dbReference type="ARBA" id="ARBA00023125"/>
    </source>
</evidence>
<comment type="caution">
    <text evidence="5">The sequence shown here is derived from an EMBL/GenBank/DDBJ whole genome shotgun (WGS) entry which is preliminary data.</text>
</comment>